<feature type="compositionally biased region" description="Polar residues" evidence="1">
    <location>
        <begin position="1"/>
        <end position="15"/>
    </location>
</feature>
<organism evidence="2 3">
    <name type="scientific">Phytophthora lilii</name>
    <dbReference type="NCBI Taxonomy" id="2077276"/>
    <lineage>
        <taxon>Eukaryota</taxon>
        <taxon>Sar</taxon>
        <taxon>Stramenopiles</taxon>
        <taxon>Oomycota</taxon>
        <taxon>Peronosporomycetes</taxon>
        <taxon>Peronosporales</taxon>
        <taxon>Peronosporaceae</taxon>
        <taxon>Phytophthora</taxon>
    </lineage>
</organism>
<evidence type="ECO:0000256" key="1">
    <source>
        <dbReference type="SAM" id="MobiDB-lite"/>
    </source>
</evidence>
<dbReference type="Proteomes" id="UP001165083">
    <property type="component" value="Unassembled WGS sequence"/>
</dbReference>
<gene>
    <name evidence="2" type="ORF">Plil01_000003200</name>
</gene>
<evidence type="ECO:0000313" key="2">
    <source>
        <dbReference type="EMBL" id="GMF09097.1"/>
    </source>
</evidence>
<name>A0A9W6T7P9_9STRA</name>
<reference evidence="2" key="1">
    <citation type="submission" date="2023-04" db="EMBL/GenBank/DDBJ databases">
        <title>Phytophthora lilii NBRC 32176.</title>
        <authorList>
            <person name="Ichikawa N."/>
            <person name="Sato H."/>
            <person name="Tonouchi N."/>
        </authorList>
    </citation>
    <scope>NUCLEOTIDE SEQUENCE</scope>
    <source>
        <strain evidence="2">NBRC 32176</strain>
    </source>
</reference>
<evidence type="ECO:0000313" key="3">
    <source>
        <dbReference type="Proteomes" id="UP001165083"/>
    </source>
</evidence>
<dbReference type="AlphaFoldDB" id="A0A9W6T7P9"/>
<proteinExistence type="predicted"/>
<sequence length="300" mass="30409">MCASRQLFTSLSGRTQDGGARAAAQVRGLPAAPDGARAVAGAARGLPGAQGPVAPADHALSAERGAAQRALAAGAALGRAARGRGARRLAAAEAAAEGGAARAAADAAGRRLRAAAAAGGAAPGAGAAGAAAAAPLARQRQGGGAAGRRAAAADAVPAGGGAAAHARRQLQALRSELLELKTAVVDTYIHPPTEKAEKKDIPMLLRPADVSVAEMLKATESRRESVKEDRGDSSKVAVGSLKQREALDIYQEDKQTDEKQSAVRDQTTMSSAELTELFERGQIDEELSTARSYRILFATQ</sequence>
<keyword evidence="3" id="KW-1185">Reference proteome</keyword>
<feature type="region of interest" description="Disordered" evidence="1">
    <location>
        <begin position="1"/>
        <end position="26"/>
    </location>
</feature>
<dbReference type="OrthoDB" id="441517at2759"/>
<protein>
    <submittedName>
        <fullName evidence="2">Unnamed protein product</fullName>
    </submittedName>
</protein>
<dbReference type="EMBL" id="BSXW01000001">
    <property type="protein sequence ID" value="GMF09097.1"/>
    <property type="molecule type" value="Genomic_DNA"/>
</dbReference>
<comment type="caution">
    <text evidence="2">The sequence shown here is derived from an EMBL/GenBank/DDBJ whole genome shotgun (WGS) entry which is preliminary data.</text>
</comment>
<accession>A0A9W6T7P9</accession>